<feature type="transmembrane region" description="Helical" evidence="10">
    <location>
        <begin position="161"/>
        <end position="185"/>
    </location>
</feature>
<dbReference type="NCBIfam" id="TIGR03592">
    <property type="entry name" value="yidC_oxa1_cterm"/>
    <property type="match status" value="1"/>
</dbReference>
<dbReference type="PATRIC" id="fig|1276220.3.peg.1120"/>
<dbReference type="HOGENOM" id="CLU_058030_0_0_14"/>
<feature type="transmembrane region" description="Helical" evidence="10">
    <location>
        <begin position="32"/>
        <end position="53"/>
    </location>
</feature>
<dbReference type="InterPro" id="IPR047196">
    <property type="entry name" value="YidC_ALB_C"/>
</dbReference>
<dbReference type="NCBIfam" id="NF002570">
    <property type="entry name" value="PRK02201.1-5"/>
    <property type="match status" value="1"/>
</dbReference>
<name>S5LYS0_9MOLU</name>
<evidence type="ECO:0000256" key="6">
    <source>
        <dbReference type="ARBA" id="ARBA00022989"/>
    </source>
</evidence>
<feature type="transmembrane region" description="Helical" evidence="10">
    <location>
        <begin position="329"/>
        <end position="347"/>
    </location>
</feature>
<protein>
    <submittedName>
        <fullName evidence="12">Inner membrane protein translocase component YidC</fullName>
    </submittedName>
</protein>
<keyword evidence="7 10" id="KW-0472">Membrane</keyword>
<evidence type="ECO:0000313" key="13">
    <source>
        <dbReference type="Proteomes" id="UP000014984"/>
    </source>
</evidence>
<dbReference type="GO" id="GO:0015031">
    <property type="term" value="P:protein transport"/>
    <property type="evidence" value="ECO:0007669"/>
    <property type="project" value="UniProtKB-KW"/>
</dbReference>
<evidence type="ECO:0000256" key="1">
    <source>
        <dbReference type="ARBA" id="ARBA00004651"/>
    </source>
</evidence>
<proteinExistence type="inferred from homology"/>
<dbReference type="PANTHER" id="PTHR12428:SF65">
    <property type="entry name" value="CYTOCHROME C OXIDASE ASSEMBLY PROTEIN COX18, MITOCHONDRIAL"/>
    <property type="match status" value="1"/>
</dbReference>
<feature type="transmembrane region" description="Helical" evidence="10">
    <location>
        <begin position="127"/>
        <end position="149"/>
    </location>
</feature>
<reference evidence="12 13" key="1">
    <citation type="journal article" date="2013" name="Genome Biol. Evol.">
        <title>Comparison of metabolic capacities and inference of gene content evolution in mosquito-associated Spiroplasma diminutum and S. taiwanense.</title>
        <authorList>
            <person name="Lo W.S."/>
            <person name="Ku C."/>
            <person name="Chen L.L."/>
            <person name="Chang T.H."/>
            <person name="Kuo C.H."/>
        </authorList>
    </citation>
    <scope>NUCLEOTIDE SEQUENCE [LARGE SCALE GENOMIC DNA]</scope>
    <source>
        <strain evidence="12">CT-1</strain>
    </source>
</reference>
<feature type="domain" description="Membrane insertase YidC/Oxa/ALB C-terminal" evidence="11">
    <location>
        <begin position="167"/>
        <end position="369"/>
    </location>
</feature>
<keyword evidence="4 9" id="KW-0812">Transmembrane</keyword>
<accession>S5LYS0</accession>
<evidence type="ECO:0000256" key="5">
    <source>
        <dbReference type="ARBA" id="ARBA00022927"/>
    </source>
</evidence>
<dbReference type="InterPro" id="IPR001708">
    <property type="entry name" value="YidC/ALB3/OXA1/COX18"/>
</dbReference>
<evidence type="ECO:0000313" key="12">
    <source>
        <dbReference type="EMBL" id="AGR41686.1"/>
    </source>
</evidence>
<dbReference type="GO" id="GO:0051205">
    <property type="term" value="P:protein insertion into membrane"/>
    <property type="evidence" value="ECO:0007669"/>
    <property type="project" value="TreeGrafter"/>
</dbReference>
<evidence type="ECO:0000256" key="7">
    <source>
        <dbReference type="ARBA" id="ARBA00023136"/>
    </source>
</evidence>
<keyword evidence="8" id="KW-0143">Chaperone</keyword>
<evidence type="ECO:0000256" key="3">
    <source>
        <dbReference type="ARBA" id="ARBA00022475"/>
    </source>
</evidence>
<evidence type="ECO:0000256" key="4">
    <source>
        <dbReference type="ARBA" id="ARBA00022692"/>
    </source>
</evidence>
<evidence type="ECO:0000256" key="2">
    <source>
        <dbReference type="ARBA" id="ARBA00022448"/>
    </source>
</evidence>
<evidence type="ECO:0000256" key="10">
    <source>
        <dbReference type="SAM" id="Phobius"/>
    </source>
</evidence>
<dbReference type="InterPro" id="IPR028055">
    <property type="entry name" value="YidC/Oxa/ALB_C"/>
</dbReference>
<feature type="transmembrane region" description="Helical" evidence="10">
    <location>
        <begin position="232"/>
        <end position="253"/>
    </location>
</feature>
<dbReference type="GO" id="GO:0032977">
    <property type="term" value="F:membrane insertase activity"/>
    <property type="evidence" value="ECO:0007669"/>
    <property type="project" value="InterPro"/>
</dbReference>
<keyword evidence="2" id="KW-0813">Transport</keyword>
<evidence type="ECO:0000256" key="8">
    <source>
        <dbReference type="ARBA" id="ARBA00023186"/>
    </source>
</evidence>
<comment type="subcellular location">
    <subcellularLocation>
        <location evidence="1">Cell membrane</location>
        <topology evidence="1">Multi-pass membrane protein</topology>
    </subcellularLocation>
    <subcellularLocation>
        <location evidence="9">Membrane</location>
        <topology evidence="9">Multi-pass membrane protein</topology>
    </subcellularLocation>
</comment>
<keyword evidence="13" id="KW-1185">Reference proteome</keyword>
<dbReference type="Pfam" id="PF02096">
    <property type="entry name" value="60KD_IMP"/>
    <property type="match status" value="1"/>
</dbReference>
<dbReference type="EMBL" id="CP005074">
    <property type="protein sequence ID" value="AGR41686.1"/>
    <property type="molecule type" value="Genomic_DNA"/>
</dbReference>
<comment type="similarity">
    <text evidence="9">Belongs to the OXA1/ALB3/YidC family.</text>
</comment>
<evidence type="ECO:0000259" key="11">
    <source>
        <dbReference type="Pfam" id="PF02096"/>
    </source>
</evidence>
<dbReference type="KEGG" id="stai:STAIW_v1c11030"/>
<dbReference type="AlphaFoldDB" id="S5LYS0"/>
<feature type="transmembrane region" description="Helical" evidence="10">
    <location>
        <begin position="285"/>
        <end position="308"/>
    </location>
</feature>
<keyword evidence="3" id="KW-1003">Cell membrane</keyword>
<dbReference type="STRING" id="1276220.STAIW_v1c11030"/>
<dbReference type="CDD" id="cd20070">
    <property type="entry name" value="5TM_YidC_Alb3"/>
    <property type="match status" value="1"/>
</dbReference>
<organism evidence="12 13">
    <name type="scientific">Spiroplasma taiwanense CT-1</name>
    <dbReference type="NCBI Taxonomy" id="1276220"/>
    <lineage>
        <taxon>Bacteria</taxon>
        <taxon>Bacillati</taxon>
        <taxon>Mycoplasmatota</taxon>
        <taxon>Mollicutes</taxon>
        <taxon>Entomoplasmatales</taxon>
        <taxon>Spiroplasmataceae</taxon>
        <taxon>Spiroplasma</taxon>
    </lineage>
</organism>
<keyword evidence="6 10" id="KW-1133">Transmembrane helix</keyword>
<sequence length="405" mass="46686">MINLYKQDYSKYLNNNGNNKNKKTKKEIAKIIWVWTKLILFVFVIISMLWGCVQMYQPQYTVGQVTDMAGNKIYSPGVAFEIIIKSLGDYGSKNHWFQFDESGQISEFSFKAISTWGEAFSVTSSPFYGFFVYPLAYILVGFVRLFSGLENGVLNSQTVEYGISVIFAILFTSILIRLITLGFTWKTQLNQEKMQGMQSKQAEIQAKYKGSLDPTAKQRQQMELMALYKKEGISPLSSIATSFLSMPFLFAMFSVVRATHALKVATVGQITLVEVPWEQIRQGNWVYISLIVVYLPLQIVSMLLPMFLQMFKKKSKLESEQQKKARKKQLIMQIVFMVMFVFIIFNIAAGVAIYWIFSSTFQIIQTLLFHFLRESKASRFKRKREKQIEKSKIAASKVKNEIKNK</sequence>
<keyword evidence="5" id="KW-0653">Protein transport</keyword>
<dbReference type="PANTHER" id="PTHR12428">
    <property type="entry name" value="OXA1"/>
    <property type="match status" value="1"/>
</dbReference>
<gene>
    <name evidence="12" type="primary">yidC</name>
    <name evidence="12" type="ORF">STAIW_v1c11030</name>
</gene>
<dbReference type="Proteomes" id="UP000014984">
    <property type="component" value="Chromosome"/>
</dbReference>
<evidence type="ECO:0000256" key="9">
    <source>
        <dbReference type="RuleBase" id="RU003945"/>
    </source>
</evidence>
<dbReference type="RefSeq" id="WP_020834825.1">
    <property type="nucleotide sequence ID" value="NC_021846.1"/>
</dbReference>
<dbReference type="GO" id="GO:0005886">
    <property type="term" value="C:plasma membrane"/>
    <property type="evidence" value="ECO:0007669"/>
    <property type="project" value="UniProtKB-SubCell"/>
</dbReference>
<dbReference type="eggNOG" id="COG0706">
    <property type="taxonomic scope" value="Bacteria"/>
</dbReference>